<sequence>MANPLPAGLAPLAVLPENLFAMVVTHSLGSLVPRANTVLHWLQQLDKGELLTPGAQSRTQVADSQWLSTSTERRIRVLLAKSGALDYSQDTPEVAQAVVQDILLTLEQVELSWPAVANGLTLHGMPADLAEQKARARHTWAALHKLAEQWQHRVSLWQSMDQVAEELGIAPAIGNDQNTGDLRDRAWFDLLRLSQWVAQIQPLQKLLQLLGQQRPDPEQKASLSHLLQKMSPKEQGPQQRKIPGIPMETEGITRSDNLARMLPLEAAFMGHEVLHMLWHARRAEQGLLSYAVAGVMPIDAGSDWTSPRSGKGEGAGQGLQQGPIILCLDTSASMHGMAEQVSKALVLEALRLAKQQNRGCLVYLFGGTDELLTLNNQELTLPELLDMLRGSFSGGTDVNTPLLAALKDLQQQAWQQADILLVSDGEFQVSPELRQQVEQAKDQQGVRVFGLQLGYATALHAMSQLCDPVHLFSDWKSLEQAARLQ</sequence>
<dbReference type="Gene3D" id="3.40.50.410">
    <property type="entry name" value="von Willebrand factor, type A domain"/>
    <property type="match status" value="1"/>
</dbReference>
<comment type="caution">
    <text evidence="3">The sequence shown here is derived from an EMBL/GenBank/DDBJ whole genome shotgun (WGS) entry which is preliminary data.</text>
</comment>
<proteinExistence type="predicted"/>
<evidence type="ECO:0000256" key="1">
    <source>
        <dbReference type="SAM" id="MobiDB-lite"/>
    </source>
</evidence>
<dbReference type="InterPro" id="IPR036465">
    <property type="entry name" value="vWFA_dom_sf"/>
</dbReference>
<dbReference type="SMART" id="SM00327">
    <property type="entry name" value="VWA"/>
    <property type="match status" value="1"/>
</dbReference>
<dbReference type="Pfam" id="PF13519">
    <property type="entry name" value="VWA_2"/>
    <property type="match status" value="1"/>
</dbReference>
<dbReference type="EMBL" id="BMKE01000001">
    <property type="protein sequence ID" value="GGB31114.1"/>
    <property type="molecule type" value="Genomic_DNA"/>
</dbReference>
<organism evidence="3 4">
    <name type="scientific">Oceanisphaera marina</name>
    <dbReference type="NCBI Taxonomy" id="2017550"/>
    <lineage>
        <taxon>Bacteria</taxon>
        <taxon>Pseudomonadati</taxon>
        <taxon>Pseudomonadota</taxon>
        <taxon>Gammaproteobacteria</taxon>
        <taxon>Aeromonadales</taxon>
        <taxon>Aeromonadaceae</taxon>
        <taxon>Oceanisphaera</taxon>
    </lineage>
</organism>
<protein>
    <recommendedName>
        <fullName evidence="2">VWFA domain-containing protein</fullName>
    </recommendedName>
</protein>
<dbReference type="PANTHER" id="PTHR36846:SF1">
    <property type="entry name" value="PROTEIN VIAA"/>
    <property type="match status" value="1"/>
</dbReference>
<keyword evidence="4" id="KW-1185">Reference proteome</keyword>
<evidence type="ECO:0000313" key="4">
    <source>
        <dbReference type="Proteomes" id="UP000646152"/>
    </source>
</evidence>
<dbReference type="Proteomes" id="UP000646152">
    <property type="component" value="Unassembled WGS sequence"/>
</dbReference>
<evidence type="ECO:0000259" key="2">
    <source>
        <dbReference type="SMART" id="SM00327"/>
    </source>
</evidence>
<dbReference type="PANTHER" id="PTHR36846">
    <property type="entry name" value="PROTEIN VIAA"/>
    <property type="match status" value="1"/>
</dbReference>
<accession>A0ABQ1IB16</accession>
<feature type="region of interest" description="Disordered" evidence="1">
    <location>
        <begin position="229"/>
        <end position="249"/>
    </location>
</feature>
<dbReference type="RefSeq" id="WP_188628045.1">
    <property type="nucleotide sequence ID" value="NZ_BMKE01000001.1"/>
</dbReference>
<evidence type="ECO:0000313" key="3">
    <source>
        <dbReference type="EMBL" id="GGB31114.1"/>
    </source>
</evidence>
<gene>
    <name evidence="3" type="ORF">GCM10011502_00090</name>
</gene>
<reference evidence="4" key="1">
    <citation type="journal article" date="2019" name="Int. J. Syst. Evol. Microbiol.">
        <title>The Global Catalogue of Microorganisms (GCM) 10K type strain sequencing project: providing services to taxonomists for standard genome sequencing and annotation.</title>
        <authorList>
            <consortium name="The Broad Institute Genomics Platform"/>
            <consortium name="The Broad Institute Genome Sequencing Center for Infectious Disease"/>
            <person name="Wu L."/>
            <person name="Ma J."/>
        </authorList>
    </citation>
    <scope>NUCLEOTIDE SEQUENCE [LARGE SCALE GENOMIC DNA]</scope>
    <source>
        <strain evidence="4">CGMCC 1.15923</strain>
    </source>
</reference>
<feature type="domain" description="VWFA" evidence="2">
    <location>
        <begin position="321"/>
        <end position="485"/>
    </location>
</feature>
<dbReference type="InterPro" id="IPR002035">
    <property type="entry name" value="VWF_A"/>
</dbReference>
<dbReference type="SUPFAM" id="SSF53300">
    <property type="entry name" value="vWA-like"/>
    <property type="match status" value="1"/>
</dbReference>
<name>A0ABQ1IB16_9GAMM</name>